<feature type="region of interest" description="Disordered" evidence="1">
    <location>
        <begin position="31"/>
        <end position="70"/>
    </location>
</feature>
<sequence length="70" mass="8263">MTHHCLLWRGRGGGRTACHCHQHQDRHALEKTERVRETARVSEREAEVKTVVSGTERRGERQWMETDRNI</sequence>
<organism evidence="2 3">
    <name type="scientific">Liparis tanakae</name>
    <name type="common">Tanaka's snailfish</name>
    <dbReference type="NCBI Taxonomy" id="230148"/>
    <lineage>
        <taxon>Eukaryota</taxon>
        <taxon>Metazoa</taxon>
        <taxon>Chordata</taxon>
        <taxon>Craniata</taxon>
        <taxon>Vertebrata</taxon>
        <taxon>Euteleostomi</taxon>
        <taxon>Actinopterygii</taxon>
        <taxon>Neopterygii</taxon>
        <taxon>Teleostei</taxon>
        <taxon>Neoteleostei</taxon>
        <taxon>Acanthomorphata</taxon>
        <taxon>Eupercaria</taxon>
        <taxon>Perciformes</taxon>
        <taxon>Cottioidei</taxon>
        <taxon>Cottales</taxon>
        <taxon>Liparidae</taxon>
        <taxon>Liparis</taxon>
    </lineage>
</organism>
<protein>
    <submittedName>
        <fullName evidence="2">Uncharacterized protein</fullName>
    </submittedName>
</protein>
<reference evidence="2 3" key="1">
    <citation type="submission" date="2019-03" db="EMBL/GenBank/DDBJ databases">
        <title>First draft genome of Liparis tanakae, snailfish: a comprehensive survey of snailfish specific genes.</title>
        <authorList>
            <person name="Kim W."/>
            <person name="Song I."/>
            <person name="Jeong J.-H."/>
            <person name="Kim D."/>
            <person name="Kim S."/>
            <person name="Ryu S."/>
            <person name="Song J.Y."/>
            <person name="Lee S.K."/>
        </authorList>
    </citation>
    <scope>NUCLEOTIDE SEQUENCE [LARGE SCALE GENOMIC DNA]</scope>
    <source>
        <tissue evidence="2">Muscle</tissue>
    </source>
</reference>
<keyword evidence="3" id="KW-1185">Reference proteome</keyword>
<dbReference type="EMBL" id="SRLO01000532">
    <property type="protein sequence ID" value="TNN52930.1"/>
    <property type="molecule type" value="Genomic_DNA"/>
</dbReference>
<dbReference type="Proteomes" id="UP000314294">
    <property type="component" value="Unassembled WGS sequence"/>
</dbReference>
<evidence type="ECO:0000256" key="1">
    <source>
        <dbReference type="SAM" id="MobiDB-lite"/>
    </source>
</evidence>
<evidence type="ECO:0000313" key="2">
    <source>
        <dbReference type="EMBL" id="TNN52930.1"/>
    </source>
</evidence>
<accession>A0A4Z2GHY4</accession>
<proteinExistence type="predicted"/>
<name>A0A4Z2GHY4_9TELE</name>
<evidence type="ECO:0000313" key="3">
    <source>
        <dbReference type="Proteomes" id="UP000314294"/>
    </source>
</evidence>
<gene>
    <name evidence="2" type="ORF">EYF80_036868</name>
</gene>
<feature type="compositionally biased region" description="Basic and acidic residues" evidence="1">
    <location>
        <begin position="55"/>
        <end position="70"/>
    </location>
</feature>
<dbReference type="AlphaFoldDB" id="A0A4Z2GHY4"/>
<comment type="caution">
    <text evidence="2">The sequence shown here is derived from an EMBL/GenBank/DDBJ whole genome shotgun (WGS) entry which is preliminary data.</text>
</comment>
<feature type="compositionally biased region" description="Basic and acidic residues" evidence="1">
    <location>
        <begin position="31"/>
        <end position="48"/>
    </location>
</feature>